<sequence>MRARRLPGTDWPDILHEAIVRALDGTRRWPRGVPVLVFLAGCMRSIEHDLRRRQTYERLSRAQLSREHDPADREGSDPERAIAAAQALGAIVSLFSGDETVLRIIEGLGHGRSAAEIRARHGLSQTDYDSARKRLRRTLLRLDSDGGPR</sequence>
<evidence type="ECO:0000313" key="1">
    <source>
        <dbReference type="EMBL" id="KMO27118.1"/>
    </source>
</evidence>
<organism evidence="1 2">
    <name type="scientific">Methylobacterium aquaticum</name>
    <dbReference type="NCBI Taxonomy" id="270351"/>
    <lineage>
        <taxon>Bacteria</taxon>
        <taxon>Pseudomonadati</taxon>
        <taxon>Pseudomonadota</taxon>
        <taxon>Alphaproteobacteria</taxon>
        <taxon>Hyphomicrobiales</taxon>
        <taxon>Methylobacteriaceae</taxon>
        <taxon>Methylobacterium</taxon>
    </lineage>
</organism>
<dbReference type="Proteomes" id="UP000035929">
    <property type="component" value="Unassembled WGS sequence"/>
</dbReference>
<comment type="caution">
    <text evidence="1">The sequence shown here is derived from an EMBL/GenBank/DDBJ whole genome shotgun (WGS) entry which is preliminary data.</text>
</comment>
<dbReference type="AlphaFoldDB" id="A0A0J6S0P6"/>
<dbReference type="EMBL" id="LABX01000347">
    <property type="protein sequence ID" value="KMO27118.1"/>
    <property type="molecule type" value="Genomic_DNA"/>
</dbReference>
<evidence type="ECO:0000313" key="2">
    <source>
        <dbReference type="Proteomes" id="UP000035929"/>
    </source>
</evidence>
<dbReference type="PATRIC" id="fig|270351.6.peg.5090"/>
<protein>
    <submittedName>
        <fullName evidence="1">Uncharacterized protein</fullName>
    </submittedName>
</protein>
<proteinExistence type="predicted"/>
<name>A0A0J6S0P6_9HYPH</name>
<accession>A0A0J6S0P6</accession>
<reference evidence="1 2" key="1">
    <citation type="submission" date="2015-03" db="EMBL/GenBank/DDBJ databases">
        <title>Genome sequencing of Methylobacterium aquaticum DSM16371 type strain.</title>
        <authorList>
            <person name="Chaudhry V."/>
            <person name="Patil P.B."/>
        </authorList>
    </citation>
    <scope>NUCLEOTIDE SEQUENCE [LARGE SCALE GENOMIC DNA]</scope>
    <source>
        <strain evidence="1 2">DSM 16371</strain>
    </source>
</reference>
<dbReference type="OrthoDB" id="7553153at2"/>
<gene>
    <name evidence="1" type="ORF">VP06_31705</name>
</gene>